<dbReference type="STRING" id="36745.CLSAP_12110"/>
<comment type="subcellular location">
    <subcellularLocation>
        <location evidence="1">Cell membrane</location>
        <topology evidence="1">Multi-pass membrane protein</topology>
    </subcellularLocation>
</comment>
<evidence type="ECO:0000313" key="10">
    <source>
        <dbReference type="Proteomes" id="UP000011728"/>
    </source>
</evidence>
<evidence type="ECO:0000256" key="7">
    <source>
        <dbReference type="ARBA" id="ARBA00023136"/>
    </source>
</evidence>
<dbReference type="GO" id="GO:0055085">
    <property type="term" value="P:transmembrane transport"/>
    <property type="evidence" value="ECO:0007669"/>
    <property type="project" value="TreeGrafter"/>
</dbReference>
<evidence type="ECO:0000256" key="3">
    <source>
        <dbReference type="ARBA" id="ARBA00022448"/>
    </source>
</evidence>
<keyword evidence="7 8" id="KW-0472">Membrane</keyword>
<dbReference type="PANTHER" id="PTHR21716">
    <property type="entry name" value="TRANSMEMBRANE PROTEIN"/>
    <property type="match status" value="1"/>
</dbReference>
<proteinExistence type="inferred from homology"/>
<keyword evidence="5 8" id="KW-0812">Transmembrane</keyword>
<feature type="transmembrane region" description="Helical" evidence="8">
    <location>
        <begin position="234"/>
        <end position="263"/>
    </location>
</feature>
<accession>M1LQ49</accession>
<comment type="similarity">
    <text evidence="2">Belongs to the autoinducer-2 exporter (AI-2E) (TC 2.A.86) family.</text>
</comment>
<dbReference type="HOGENOM" id="CLU_031275_8_1_9"/>
<evidence type="ECO:0000313" key="9">
    <source>
        <dbReference type="EMBL" id="AGF55015.1"/>
    </source>
</evidence>
<evidence type="ECO:0000256" key="5">
    <source>
        <dbReference type="ARBA" id="ARBA00022692"/>
    </source>
</evidence>
<dbReference type="Pfam" id="PF01594">
    <property type="entry name" value="AI-2E_transport"/>
    <property type="match status" value="1"/>
</dbReference>
<protein>
    <submittedName>
        <fullName evidence="9">Putative permease</fullName>
    </submittedName>
</protein>
<feature type="transmembrane region" description="Helical" evidence="8">
    <location>
        <begin position="70"/>
        <end position="91"/>
    </location>
</feature>
<name>M1LQ49_9CLOT</name>
<feature type="transmembrane region" description="Helical" evidence="8">
    <location>
        <begin position="149"/>
        <end position="170"/>
    </location>
</feature>
<feature type="transmembrane region" description="Helical" evidence="8">
    <location>
        <begin position="211"/>
        <end position="228"/>
    </location>
</feature>
<feature type="transmembrane region" description="Helical" evidence="8">
    <location>
        <begin position="270"/>
        <end position="289"/>
    </location>
</feature>
<feature type="transmembrane region" description="Helical" evidence="8">
    <location>
        <begin position="34"/>
        <end position="50"/>
    </location>
</feature>
<evidence type="ECO:0000256" key="1">
    <source>
        <dbReference type="ARBA" id="ARBA00004651"/>
    </source>
</evidence>
<dbReference type="PANTHER" id="PTHR21716:SF53">
    <property type="entry name" value="PERMEASE PERM-RELATED"/>
    <property type="match status" value="1"/>
</dbReference>
<evidence type="ECO:0000256" key="2">
    <source>
        <dbReference type="ARBA" id="ARBA00009773"/>
    </source>
</evidence>
<gene>
    <name evidence="9" type="ORF">Cspa_c12430</name>
</gene>
<feature type="transmembrane region" description="Helical" evidence="8">
    <location>
        <begin position="301"/>
        <end position="334"/>
    </location>
</feature>
<dbReference type="PATRIC" id="fig|931276.5.peg.1202"/>
<dbReference type="KEGG" id="csr:Cspa_c12430"/>
<dbReference type="InterPro" id="IPR002549">
    <property type="entry name" value="AI-2E-like"/>
</dbReference>
<evidence type="ECO:0000256" key="8">
    <source>
        <dbReference type="SAM" id="Phobius"/>
    </source>
</evidence>
<organism evidence="9 10">
    <name type="scientific">Clostridium saccharoperbutylacetonicum N1-4(HMT)</name>
    <dbReference type="NCBI Taxonomy" id="931276"/>
    <lineage>
        <taxon>Bacteria</taxon>
        <taxon>Bacillati</taxon>
        <taxon>Bacillota</taxon>
        <taxon>Clostridia</taxon>
        <taxon>Eubacteriales</taxon>
        <taxon>Clostridiaceae</taxon>
        <taxon>Clostridium</taxon>
    </lineage>
</organism>
<keyword evidence="3" id="KW-0813">Transport</keyword>
<dbReference type="AlphaFoldDB" id="M1LQ49"/>
<evidence type="ECO:0000256" key="6">
    <source>
        <dbReference type="ARBA" id="ARBA00022989"/>
    </source>
</evidence>
<dbReference type="eggNOG" id="COG0628">
    <property type="taxonomic scope" value="Bacteria"/>
</dbReference>
<dbReference type="Proteomes" id="UP000011728">
    <property type="component" value="Chromosome"/>
</dbReference>
<dbReference type="OrthoDB" id="9793390at2"/>
<sequence>MELRKHKKIILFGLVLSCGIIFILAYFLSKSFNTIVNVMIISFILSYTLSPIRDTFIIKFKVSKRAASILVILLILGIVASCIIVIVPALFKEITNVSNIFDNISNFMDEVFRKFNLNNSTVSNVVYNEFLERGNELWVTFTENSVDNLIGFSDNIISFAIIPIVIYYFLCDGNKIYNKILLFLPTEKRGLVKKFLYNIDKVLTRYITSQLFLSGLIGVLTFILLVVLKVKFPLWISILNAILNIIPYFGPIFGAVPAVIVALLDSPIKALWVIIGMFVIQQLEGDILSPKITGDSTEMHPLVIIVLLLIGEKFGGFIGMVLVVPIAVIIKALYDDINYYLF</sequence>
<evidence type="ECO:0000256" key="4">
    <source>
        <dbReference type="ARBA" id="ARBA00022475"/>
    </source>
</evidence>
<keyword evidence="6 8" id="KW-1133">Transmembrane helix</keyword>
<dbReference type="RefSeq" id="WP_015391340.1">
    <property type="nucleotide sequence ID" value="NC_020291.1"/>
</dbReference>
<dbReference type="EMBL" id="CP004121">
    <property type="protein sequence ID" value="AGF55015.1"/>
    <property type="molecule type" value="Genomic_DNA"/>
</dbReference>
<feature type="transmembrane region" description="Helical" evidence="8">
    <location>
        <begin position="9"/>
        <end position="28"/>
    </location>
</feature>
<keyword evidence="4" id="KW-1003">Cell membrane</keyword>
<reference evidence="9 10" key="1">
    <citation type="submission" date="2013-02" db="EMBL/GenBank/DDBJ databases">
        <title>Genome sequence of Clostridium saccharoperbutylacetonicum N1-4(HMT).</title>
        <authorList>
            <person name="Poehlein A."/>
            <person name="Daniel R."/>
        </authorList>
    </citation>
    <scope>NUCLEOTIDE SEQUENCE [LARGE SCALE GENOMIC DNA]</scope>
    <source>
        <strain evidence="10">N1-4(HMT)</strain>
    </source>
</reference>
<dbReference type="GO" id="GO:0005886">
    <property type="term" value="C:plasma membrane"/>
    <property type="evidence" value="ECO:0007669"/>
    <property type="project" value="UniProtKB-SubCell"/>
</dbReference>
<keyword evidence="10" id="KW-1185">Reference proteome</keyword>